<name>A0ABW5FRH6_9PSEU</name>
<evidence type="ECO:0000256" key="1">
    <source>
        <dbReference type="ARBA" id="ARBA00023015"/>
    </source>
</evidence>
<dbReference type="InterPro" id="IPR014757">
    <property type="entry name" value="Tscrpt_reg_IclR_C"/>
</dbReference>
<evidence type="ECO:0000313" key="8">
    <source>
        <dbReference type="Proteomes" id="UP001597417"/>
    </source>
</evidence>
<dbReference type="SMART" id="SM00346">
    <property type="entry name" value="HTH_ICLR"/>
    <property type="match status" value="1"/>
</dbReference>
<dbReference type="InterPro" id="IPR050707">
    <property type="entry name" value="HTH_MetabolicPath_Reg"/>
</dbReference>
<dbReference type="SUPFAM" id="SSF46785">
    <property type="entry name" value="Winged helix' DNA-binding domain"/>
    <property type="match status" value="1"/>
</dbReference>
<feature type="region of interest" description="Disordered" evidence="4">
    <location>
        <begin position="255"/>
        <end position="275"/>
    </location>
</feature>
<dbReference type="InterPro" id="IPR036388">
    <property type="entry name" value="WH-like_DNA-bd_sf"/>
</dbReference>
<evidence type="ECO:0000313" key="7">
    <source>
        <dbReference type="EMBL" id="MFD2417027.1"/>
    </source>
</evidence>
<sequence>MENIESGEASGGEIQSVQRVGQICSLFGPHTTELTAAEIAERLGLNRTTAYRYCASLVTAGILERGHSRGTFVLGGLMLQLGMHALGRRRVIKIAPPFMAELTNAVRMTTVLAVWGARGPIVALVNEDISRTVMVTVHTGSQLDLDFAQMKVFLACQDEHAFERATEGVSDTKRAEIEAGVYMARRNGYSIASHSDGLFSAAAPVFDEYGICATVALLGADQMADLSYGSPALTQLLHTAVALSAELGGDHEKMRAAGPLGAESGGQERRRVADV</sequence>
<feature type="domain" description="HTH iclR-type" evidence="5">
    <location>
        <begin position="14"/>
        <end position="76"/>
    </location>
</feature>
<keyword evidence="8" id="KW-1185">Reference proteome</keyword>
<dbReference type="InterPro" id="IPR036390">
    <property type="entry name" value="WH_DNA-bd_sf"/>
</dbReference>
<protein>
    <submittedName>
        <fullName evidence="7">IclR family transcriptional regulator</fullName>
    </submittedName>
</protein>
<dbReference type="SUPFAM" id="SSF55781">
    <property type="entry name" value="GAF domain-like"/>
    <property type="match status" value="1"/>
</dbReference>
<feature type="domain" description="IclR-ED" evidence="6">
    <location>
        <begin position="77"/>
        <end position="249"/>
    </location>
</feature>
<keyword evidence="2" id="KW-0238">DNA-binding</keyword>
<keyword evidence="1" id="KW-0805">Transcription regulation</keyword>
<feature type="compositionally biased region" description="Basic and acidic residues" evidence="4">
    <location>
        <begin position="266"/>
        <end position="275"/>
    </location>
</feature>
<dbReference type="PANTHER" id="PTHR30136:SF24">
    <property type="entry name" value="HTH-TYPE TRANSCRIPTIONAL REPRESSOR ALLR"/>
    <property type="match status" value="1"/>
</dbReference>
<dbReference type="Gene3D" id="1.10.10.10">
    <property type="entry name" value="Winged helix-like DNA-binding domain superfamily/Winged helix DNA-binding domain"/>
    <property type="match status" value="1"/>
</dbReference>
<dbReference type="InterPro" id="IPR029016">
    <property type="entry name" value="GAF-like_dom_sf"/>
</dbReference>
<keyword evidence="3" id="KW-0804">Transcription</keyword>
<accession>A0ABW5FRH6</accession>
<dbReference type="Proteomes" id="UP001597417">
    <property type="component" value="Unassembled WGS sequence"/>
</dbReference>
<dbReference type="Gene3D" id="3.30.450.40">
    <property type="match status" value="1"/>
</dbReference>
<dbReference type="InterPro" id="IPR005471">
    <property type="entry name" value="Tscrpt_reg_IclR_N"/>
</dbReference>
<comment type="caution">
    <text evidence="7">The sequence shown here is derived from an EMBL/GenBank/DDBJ whole genome shotgun (WGS) entry which is preliminary data.</text>
</comment>
<dbReference type="PROSITE" id="PS51078">
    <property type="entry name" value="ICLR_ED"/>
    <property type="match status" value="1"/>
</dbReference>
<evidence type="ECO:0000256" key="4">
    <source>
        <dbReference type="SAM" id="MobiDB-lite"/>
    </source>
</evidence>
<gene>
    <name evidence="7" type="ORF">ACFSXZ_11910</name>
</gene>
<dbReference type="InterPro" id="IPR011991">
    <property type="entry name" value="ArsR-like_HTH"/>
</dbReference>
<dbReference type="Pfam" id="PF01614">
    <property type="entry name" value="IclR_C"/>
    <property type="match status" value="1"/>
</dbReference>
<evidence type="ECO:0000256" key="3">
    <source>
        <dbReference type="ARBA" id="ARBA00023163"/>
    </source>
</evidence>
<dbReference type="PANTHER" id="PTHR30136">
    <property type="entry name" value="HELIX-TURN-HELIX TRANSCRIPTIONAL REGULATOR, ICLR FAMILY"/>
    <property type="match status" value="1"/>
</dbReference>
<proteinExistence type="predicted"/>
<dbReference type="CDD" id="cd00090">
    <property type="entry name" value="HTH_ARSR"/>
    <property type="match status" value="1"/>
</dbReference>
<evidence type="ECO:0000256" key="2">
    <source>
        <dbReference type="ARBA" id="ARBA00023125"/>
    </source>
</evidence>
<dbReference type="EMBL" id="JBHUKR010000006">
    <property type="protein sequence ID" value="MFD2417027.1"/>
    <property type="molecule type" value="Genomic_DNA"/>
</dbReference>
<dbReference type="Pfam" id="PF09339">
    <property type="entry name" value="HTH_IclR"/>
    <property type="match status" value="1"/>
</dbReference>
<organism evidence="7 8">
    <name type="scientific">Amycolatopsis pigmentata</name>
    <dbReference type="NCBI Taxonomy" id="450801"/>
    <lineage>
        <taxon>Bacteria</taxon>
        <taxon>Bacillati</taxon>
        <taxon>Actinomycetota</taxon>
        <taxon>Actinomycetes</taxon>
        <taxon>Pseudonocardiales</taxon>
        <taxon>Pseudonocardiaceae</taxon>
        <taxon>Amycolatopsis</taxon>
    </lineage>
</organism>
<dbReference type="RefSeq" id="WP_378264353.1">
    <property type="nucleotide sequence ID" value="NZ_JBHUKR010000006.1"/>
</dbReference>
<evidence type="ECO:0000259" key="5">
    <source>
        <dbReference type="PROSITE" id="PS51077"/>
    </source>
</evidence>
<evidence type="ECO:0000259" key="6">
    <source>
        <dbReference type="PROSITE" id="PS51078"/>
    </source>
</evidence>
<reference evidence="8" key="1">
    <citation type="journal article" date="2019" name="Int. J. Syst. Evol. Microbiol.">
        <title>The Global Catalogue of Microorganisms (GCM) 10K type strain sequencing project: providing services to taxonomists for standard genome sequencing and annotation.</title>
        <authorList>
            <consortium name="The Broad Institute Genomics Platform"/>
            <consortium name="The Broad Institute Genome Sequencing Center for Infectious Disease"/>
            <person name="Wu L."/>
            <person name="Ma J."/>
        </authorList>
    </citation>
    <scope>NUCLEOTIDE SEQUENCE [LARGE SCALE GENOMIC DNA]</scope>
    <source>
        <strain evidence="8">CGMCC 4.7645</strain>
    </source>
</reference>
<dbReference type="PROSITE" id="PS51077">
    <property type="entry name" value="HTH_ICLR"/>
    <property type="match status" value="1"/>
</dbReference>